<comment type="caution">
    <text evidence="1">The sequence shown here is derived from an EMBL/GenBank/DDBJ whole genome shotgun (WGS) entry which is preliminary data.</text>
</comment>
<protein>
    <recommendedName>
        <fullName evidence="3">Cyclase</fullName>
    </recommendedName>
</protein>
<dbReference type="RefSeq" id="WP_189122614.1">
    <property type="nucleotide sequence ID" value="NZ_BMNH01000002.1"/>
</dbReference>
<proteinExistence type="predicted"/>
<dbReference type="Pfam" id="PF10604">
    <property type="entry name" value="Polyketide_cyc2"/>
    <property type="match status" value="1"/>
</dbReference>
<dbReference type="Gene3D" id="3.30.530.20">
    <property type="match status" value="1"/>
</dbReference>
<dbReference type="AlphaFoldDB" id="A0A917YP90"/>
<sequence>MPRFEMLTHVAASPERVFEASLSVDVHTASFGRSGERAVSGVTSGLLTLGDQVTWEARHFGLRWRLTSLISACEAPSFFVDEQTAGPFRRFRHEHRFAADGDGTLMRDVVEFASPLGVLGAVADAVVLRRYLARLISVRNEHLKAFTEAGTS</sequence>
<accession>A0A917YP90</accession>
<dbReference type="EMBL" id="BMNH01000002">
    <property type="protein sequence ID" value="GGO62795.1"/>
    <property type="molecule type" value="Genomic_DNA"/>
</dbReference>
<dbReference type="CDD" id="cd07820">
    <property type="entry name" value="SRPBCC_3"/>
    <property type="match status" value="1"/>
</dbReference>
<keyword evidence="2" id="KW-1185">Reference proteome</keyword>
<reference evidence="1" key="2">
    <citation type="submission" date="2020-09" db="EMBL/GenBank/DDBJ databases">
        <authorList>
            <person name="Sun Q."/>
            <person name="Zhou Y."/>
        </authorList>
    </citation>
    <scope>NUCLEOTIDE SEQUENCE</scope>
    <source>
        <strain evidence="1">CGMCC 4.7368</strain>
    </source>
</reference>
<reference evidence="1" key="1">
    <citation type="journal article" date="2014" name="Int. J. Syst. Evol. Microbiol.">
        <title>Complete genome sequence of Corynebacterium casei LMG S-19264T (=DSM 44701T), isolated from a smear-ripened cheese.</title>
        <authorList>
            <consortium name="US DOE Joint Genome Institute (JGI-PGF)"/>
            <person name="Walter F."/>
            <person name="Albersmeier A."/>
            <person name="Kalinowski J."/>
            <person name="Ruckert C."/>
        </authorList>
    </citation>
    <scope>NUCLEOTIDE SEQUENCE</scope>
    <source>
        <strain evidence="1">CGMCC 4.7368</strain>
    </source>
</reference>
<dbReference type="Proteomes" id="UP000646523">
    <property type="component" value="Unassembled WGS sequence"/>
</dbReference>
<evidence type="ECO:0000313" key="2">
    <source>
        <dbReference type="Proteomes" id="UP000646523"/>
    </source>
</evidence>
<gene>
    <name evidence="1" type="ORF">GCM10012289_08190</name>
</gene>
<name>A0A917YP90_9ACTN</name>
<dbReference type="InterPro" id="IPR023393">
    <property type="entry name" value="START-like_dom_sf"/>
</dbReference>
<evidence type="ECO:0000313" key="1">
    <source>
        <dbReference type="EMBL" id="GGO62795.1"/>
    </source>
</evidence>
<organism evidence="1 2">
    <name type="scientific">Nonomuraea cavernae</name>
    <dbReference type="NCBI Taxonomy" id="2045107"/>
    <lineage>
        <taxon>Bacteria</taxon>
        <taxon>Bacillati</taxon>
        <taxon>Actinomycetota</taxon>
        <taxon>Actinomycetes</taxon>
        <taxon>Streptosporangiales</taxon>
        <taxon>Streptosporangiaceae</taxon>
        <taxon>Nonomuraea</taxon>
    </lineage>
</organism>
<evidence type="ECO:0008006" key="3">
    <source>
        <dbReference type="Google" id="ProtNLM"/>
    </source>
</evidence>
<dbReference type="InterPro" id="IPR019587">
    <property type="entry name" value="Polyketide_cyclase/dehydratase"/>
</dbReference>
<dbReference type="SUPFAM" id="SSF55961">
    <property type="entry name" value="Bet v1-like"/>
    <property type="match status" value="1"/>
</dbReference>